<dbReference type="EMBL" id="CP000249">
    <property type="protein sequence ID" value="ABD10517.1"/>
    <property type="molecule type" value="Genomic_DNA"/>
</dbReference>
<dbReference type="STRING" id="106370.Francci3_1138"/>
<reference evidence="1 2" key="1">
    <citation type="journal article" date="2007" name="Genome Res.">
        <title>Genome characteristics of facultatively symbiotic Frankia sp. strains reflect host range and host plant biogeography.</title>
        <authorList>
            <person name="Normand P."/>
            <person name="Lapierre P."/>
            <person name="Tisa L.S."/>
            <person name="Gogarten J.P."/>
            <person name="Alloisio N."/>
            <person name="Bagnarol E."/>
            <person name="Bassi C.A."/>
            <person name="Berry A.M."/>
            <person name="Bickhart D.M."/>
            <person name="Choisne N."/>
            <person name="Couloux A."/>
            <person name="Cournoyer B."/>
            <person name="Cruveiller S."/>
            <person name="Daubin V."/>
            <person name="Demange N."/>
            <person name="Francino M.P."/>
            <person name="Goltsman E."/>
            <person name="Huang Y."/>
            <person name="Kopp O.R."/>
            <person name="Labarre L."/>
            <person name="Lapidus A."/>
            <person name="Lavire C."/>
            <person name="Marechal J."/>
            <person name="Martinez M."/>
            <person name="Mastronunzio J.E."/>
            <person name="Mullin B.C."/>
            <person name="Niemann J."/>
            <person name="Pujic P."/>
            <person name="Rawnsley T."/>
            <person name="Rouy Z."/>
            <person name="Schenowitz C."/>
            <person name="Sellstedt A."/>
            <person name="Tavares F."/>
            <person name="Tomkins J.P."/>
            <person name="Vallenet D."/>
            <person name="Valverde C."/>
            <person name="Wall L.G."/>
            <person name="Wang Y."/>
            <person name="Medigue C."/>
            <person name="Benson D.R."/>
        </authorList>
    </citation>
    <scope>NUCLEOTIDE SEQUENCE [LARGE SCALE GENOMIC DNA]</scope>
    <source>
        <strain evidence="2">DSM 45818 / CECT 9043 / CcI3</strain>
    </source>
</reference>
<keyword evidence="2" id="KW-1185">Reference proteome</keyword>
<proteinExistence type="predicted"/>
<organism evidence="1 2">
    <name type="scientific">Frankia casuarinae (strain DSM 45818 / CECT 9043 / HFP020203 / CcI3)</name>
    <dbReference type="NCBI Taxonomy" id="106370"/>
    <lineage>
        <taxon>Bacteria</taxon>
        <taxon>Bacillati</taxon>
        <taxon>Actinomycetota</taxon>
        <taxon>Actinomycetes</taxon>
        <taxon>Frankiales</taxon>
        <taxon>Frankiaceae</taxon>
        <taxon>Frankia</taxon>
    </lineage>
</organism>
<dbReference type="RefSeq" id="WP_011435584.1">
    <property type="nucleotide sequence ID" value="NC_007777.1"/>
</dbReference>
<gene>
    <name evidence="1" type="ordered locus">Francci3_1138</name>
</gene>
<name>Q2JDX5_FRACC</name>
<dbReference type="KEGG" id="fra:Francci3_1138"/>
<sequence>MAVSAAARSGPFLPPVPAAGDGAGGAGEMLSAVVMMPWGPDEWALVVQPGSDSADLMRAVSRMPGGLKYSESFGDVDVVLVYRLPDGDSAAAGVGGEDPGPSRRGCGGAAVRTALALGLTRPDSRWMTRGERAAFRAGQAEAFEAVRRTVLDAIGVPVASTTAPG</sequence>
<protein>
    <submittedName>
        <fullName evidence="1">Uncharacterized protein</fullName>
    </submittedName>
</protein>
<evidence type="ECO:0000313" key="2">
    <source>
        <dbReference type="Proteomes" id="UP000001937"/>
    </source>
</evidence>
<dbReference type="HOGENOM" id="CLU_1608429_0_0_11"/>
<evidence type="ECO:0000313" key="1">
    <source>
        <dbReference type="EMBL" id="ABD10517.1"/>
    </source>
</evidence>
<accession>Q2JDX5</accession>
<dbReference type="Proteomes" id="UP000001937">
    <property type="component" value="Chromosome"/>
</dbReference>
<dbReference type="NCBIfam" id="TIGR03917">
    <property type="entry name" value="Frankia_40_dom"/>
    <property type="match status" value="1"/>
</dbReference>
<dbReference type="InterPro" id="IPR023817">
    <property type="entry name" value="Frankia_40_dom"/>
</dbReference>
<dbReference type="AlphaFoldDB" id="Q2JDX5"/>